<accession>A0A933RUP1</accession>
<keyword evidence="1" id="KW-0175">Coiled coil</keyword>
<evidence type="ECO:0000256" key="1">
    <source>
        <dbReference type="SAM" id="Coils"/>
    </source>
</evidence>
<evidence type="ECO:0000256" key="2">
    <source>
        <dbReference type="SAM" id="MobiDB-lite"/>
    </source>
</evidence>
<evidence type="ECO:0000313" key="3">
    <source>
        <dbReference type="EMBL" id="MBI5128580.1"/>
    </source>
</evidence>
<reference evidence="3" key="1">
    <citation type="submission" date="2020-07" db="EMBL/GenBank/DDBJ databases">
        <title>Huge and variable diversity of episymbiotic CPR bacteria and DPANN archaea in groundwater ecosystems.</title>
        <authorList>
            <person name="He C.Y."/>
            <person name="Keren R."/>
            <person name="Whittaker M."/>
            <person name="Farag I.F."/>
            <person name="Doudna J."/>
            <person name="Cate J.H.D."/>
            <person name="Banfield J.F."/>
        </authorList>
    </citation>
    <scope>NUCLEOTIDE SEQUENCE</scope>
    <source>
        <strain evidence="3">NC_groundwater_1818_Pr3_B-0.1um_66_35</strain>
    </source>
</reference>
<protein>
    <submittedName>
        <fullName evidence="3">Uncharacterized protein</fullName>
    </submittedName>
</protein>
<feature type="compositionally biased region" description="Basic and acidic residues" evidence="2">
    <location>
        <begin position="152"/>
        <end position="162"/>
    </location>
</feature>
<dbReference type="AlphaFoldDB" id="A0A933RUP1"/>
<proteinExistence type="predicted"/>
<gene>
    <name evidence="3" type="ORF">HZA66_04000</name>
</gene>
<name>A0A933RUP1_RHOPL</name>
<comment type="caution">
    <text evidence="3">The sequence shown here is derived from an EMBL/GenBank/DDBJ whole genome shotgun (WGS) entry which is preliminary data.</text>
</comment>
<feature type="region of interest" description="Disordered" evidence="2">
    <location>
        <begin position="129"/>
        <end position="169"/>
    </location>
</feature>
<evidence type="ECO:0000313" key="4">
    <source>
        <dbReference type="Proteomes" id="UP000782519"/>
    </source>
</evidence>
<dbReference type="EMBL" id="JACRJB010000014">
    <property type="protein sequence ID" value="MBI5128580.1"/>
    <property type="molecule type" value="Genomic_DNA"/>
</dbReference>
<dbReference type="Proteomes" id="UP000782519">
    <property type="component" value="Unassembled WGS sequence"/>
</dbReference>
<feature type="coiled-coil region" evidence="1">
    <location>
        <begin position="4"/>
        <end position="38"/>
    </location>
</feature>
<organism evidence="3 4">
    <name type="scientific">Rhodopseudomonas palustris</name>
    <dbReference type="NCBI Taxonomy" id="1076"/>
    <lineage>
        <taxon>Bacteria</taxon>
        <taxon>Pseudomonadati</taxon>
        <taxon>Pseudomonadota</taxon>
        <taxon>Alphaproteobacteria</taxon>
        <taxon>Hyphomicrobiales</taxon>
        <taxon>Nitrobacteraceae</taxon>
        <taxon>Rhodopseudomonas</taxon>
    </lineage>
</organism>
<sequence length="169" mass="18868">MDERKVILERLRKKEQEIQSLEERLRSAKVYVQALQDVLKATEKSPPSHTVTEATLKPGSAVARVRDQILAAKIPIHINMLIEGLGRDVTKASRASLVSSLAAYVRKGEIFTRPAPNTFGLLELGHTEENTMSSAPQPPEGFGRIVQTASQHRREIEARNMNDEEDSPF</sequence>